<dbReference type="InterPro" id="IPR001406">
    <property type="entry name" value="PsdUridine_synth_TruA"/>
</dbReference>
<organism evidence="9 10">
    <name type="scientific">Methanorbis furvi</name>
    <dbReference type="NCBI Taxonomy" id="3028299"/>
    <lineage>
        <taxon>Archaea</taxon>
        <taxon>Methanobacteriati</taxon>
        <taxon>Methanobacteriota</taxon>
        <taxon>Stenosarchaea group</taxon>
        <taxon>Methanomicrobia</taxon>
        <taxon>Methanomicrobiales</taxon>
        <taxon>Methanocorpusculaceae</taxon>
        <taxon>Methanorbis</taxon>
    </lineage>
</organism>
<sequence length="282" mass="31102">MKLAFLVGYKGDGFAGSQFQPNKRTVEGEFVAAGVGLGLFADAKEAHFRIAGRTDKGVSARRQVASITTDYPEKAVDALNFWLPDDIWCLGSAEVEPDFYPRYAVTSRTYRYYFPYPADIAAMNEAAEKFVGVHNFTRFAKMEEGRDPNRTVTSASVFAGADGCPVFEVAAKSFLWNMVRGMAGALASIGAGVAEPAIIEELLSETGHRVHPAPPEALIFWDAECGILFQPMRQARETTRMLGRASTAARAQAQVAEALMDESPTEMWRRRLVREYPDIRKG</sequence>
<evidence type="ECO:0000256" key="7">
    <source>
        <dbReference type="RuleBase" id="RU003792"/>
    </source>
</evidence>
<gene>
    <name evidence="4 9" type="primary">truA</name>
    <name evidence="9" type="ORF">McpAg1_03410</name>
</gene>
<dbReference type="SUPFAM" id="SSF55120">
    <property type="entry name" value="Pseudouridine synthase"/>
    <property type="match status" value="1"/>
</dbReference>
<comment type="caution">
    <text evidence="4">Lacks conserved residue(s) required for the propagation of feature annotation.</text>
</comment>
<dbReference type="Gene3D" id="3.30.70.660">
    <property type="entry name" value="Pseudouridine synthase I, catalytic domain, C-terminal subdomain"/>
    <property type="match status" value="1"/>
</dbReference>
<dbReference type="EMBL" id="JAWDKA010000001">
    <property type="protein sequence ID" value="MDV0441161.1"/>
    <property type="molecule type" value="Genomic_DNA"/>
</dbReference>
<evidence type="ECO:0000313" key="10">
    <source>
        <dbReference type="Proteomes" id="UP001273136"/>
    </source>
</evidence>
<evidence type="ECO:0000259" key="8">
    <source>
        <dbReference type="Pfam" id="PF01416"/>
    </source>
</evidence>
<comment type="function">
    <text evidence="4">Formation of pseudouridine at positions 38, 39 and 40 in the anticodon stem and loop of transfer RNAs.</text>
</comment>
<dbReference type="GO" id="GO:0160147">
    <property type="term" value="F:tRNA pseudouridine(38-40) synthase activity"/>
    <property type="evidence" value="ECO:0007669"/>
    <property type="project" value="UniProtKB-EC"/>
</dbReference>
<evidence type="ECO:0000256" key="4">
    <source>
        <dbReference type="HAMAP-Rule" id="MF_00171"/>
    </source>
</evidence>
<accession>A0AAE4MB83</accession>
<comment type="caution">
    <text evidence="9">The sequence shown here is derived from an EMBL/GenBank/DDBJ whole genome shotgun (WGS) entry which is preliminary data.</text>
</comment>
<dbReference type="InterPro" id="IPR020097">
    <property type="entry name" value="PsdUridine_synth_TruA_a/b_dom"/>
</dbReference>
<dbReference type="InterPro" id="IPR020095">
    <property type="entry name" value="PsdUridine_synth_TruA_C"/>
</dbReference>
<dbReference type="PIRSF" id="PIRSF001430">
    <property type="entry name" value="tRNA_psdUrid_synth"/>
    <property type="match status" value="1"/>
</dbReference>
<dbReference type="NCBIfam" id="TIGR00071">
    <property type="entry name" value="hisT_truA"/>
    <property type="match status" value="1"/>
</dbReference>
<dbReference type="AlphaFoldDB" id="A0AAE4MB83"/>
<reference evidence="9" key="1">
    <citation type="submission" date="2023-06" db="EMBL/GenBank/DDBJ databases">
        <title>Genome sequence of Methancorpusculaceae sp. Ag1.</title>
        <authorList>
            <person name="Protasov E."/>
            <person name="Platt K."/>
            <person name="Poehlein A."/>
            <person name="Daniel R."/>
            <person name="Brune A."/>
        </authorList>
    </citation>
    <scope>NUCLEOTIDE SEQUENCE</scope>
    <source>
        <strain evidence="9">Ag1</strain>
    </source>
</reference>
<dbReference type="PANTHER" id="PTHR11142">
    <property type="entry name" value="PSEUDOURIDYLATE SYNTHASE"/>
    <property type="match status" value="1"/>
</dbReference>
<feature type="domain" description="Pseudouridine synthase I TruA alpha/beta" evidence="8">
    <location>
        <begin position="126"/>
        <end position="223"/>
    </location>
</feature>
<feature type="active site" description="Nucleophile" evidence="4 5">
    <location>
        <position position="55"/>
    </location>
</feature>
<evidence type="ECO:0000256" key="3">
    <source>
        <dbReference type="ARBA" id="ARBA00023235"/>
    </source>
</evidence>
<comment type="catalytic activity">
    <reaction evidence="4 7">
        <text>uridine(38/39/40) in tRNA = pseudouridine(38/39/40) in tRNA</text>
        <dbReference type="Rhea" id="RHEA:22376"/>
        <dbReference type="Rhea" id="RHEA-COMP:10085"/>
        <dbReference type="Rhea" id="RHEA-COMP:10087"/>
        <dbReference type="ChEBI" id="CHEBI:65314"/>
        <dbReference type="ChEBI" id="CHEBI:65315"/>
        <dbReference type="EC" id="5.4.99.12"/>
    </reaction>
</comment>
<dbReference type="Proteomes" id="UP001273136">
    <property type="component" value="Unassembled WGS sequence"/>
</dbReference>
<dbReference type="RefSeq" id="WP_338093551.1">
    <property type="nucleotide sequence ID" value="NZ_JAWDKA010000001.1"/>
</dbReference>
<evidence type="ECO:0000256" key="6">
    <source>
        <dbReference type="PIRSR" id="PIRSR001430-2"/>
    </source>
</evidence>
<proteinExistence type="inferred from homology"/>
<comment type="similarity">
    <text evidence="1 4 7">Belongs to the tRNA pseudouridine synthase TruA family.</text>
</comment>
<keyword evidence="3 4" id="KW-0413">Isomerase</keyword>
<dbReference type="GO" id="GO:0031119">
    <property type="term" value="P:tRNA pseudouridine synthesis"/>
    <property type="evidence" value="ECO:0007669"/>
    <property type="project" value="UniProtKB-UniRule"/>
</dbReference>
<dbReference type="GO" id="GO:0003723">
    <property type="term" value="F:RNA binding"/>
    <property type="evidence" value="ECO:0007669"/>
    <property type="project" value="InterPro"/>
</dbReference>
<evidence type="ECO:0000256" key="2">
    <source>
        <dbReference type="ARBA" id="ARBA00022694"/>
    </source>
</evidence>
<dbReference type="EC" id="5.4.99.12" evidence="4"/>
<dbReference type="InterPro" id="IPR020103">
    <property type="entry name" value="PsdUridine_synth_cat_dom_sf"/>
</dbReference>
<dbReference type="Pfam" id="PF01416">
    <property type="entry name" value="PseudoU_synth_1"/>
    <property type="match status" value="1"/>
</dbReference>
<dbReference type="InterPro" id="IPR020094">
    <property type="entry name" value="TruA/RsuA/RluB/E/F_N"/>
</dbReference>
<evidence type="ECO:0000313" key="9">
    <source>
        <dbReference type="EMBL" id="MDV0441161.1"/>
    </source>
</evidence>
<keyword evidence="10" id="KW-1185">Reference proteome</keyword>
<dbReference type="Gene3D" id="3.30.70.580">
    <property type="entry name" value="Pseudouridine synthase I, catalytic domain, N-terminal subdomain"/>
    <property type="match status" value="1"/>
</dbReference>
<evidence type="ECO:0000256" key="5">
    <source>
        <dbReference type="PIRSR" id="PIRSR001430-1"/>
    </source>
</evidence>
<evidence type="ECO:0000256" key="1">
    <source>
        <dbReference type="ARBA" id="ARBA00009375"/>
    </source>
</evidence>
<feature type="binding site" evidence="4 6">
    <location>
        <position position="110"/>
    </location>
    <ligand>
        <name>substrate</name>
    </ligand>
</feature>
<keyword evidence="2 4" id="KW-0819">tRNA processing</keyword>
<dbReference type="HAMAP" id="MF_00171">
    <property type="entry name" value="TruA"/>
    <property type="match status" value="1"/>
</dbReference>
<dbReference type="PANTHER" id="PTHR11142:SF0">
    <property type="entry name" value="TRNA PSEUDOURIDINE SYNTHASE-LIKE 1"/>
    <property type="match status" value="1"/>
</dbReference>
<protein>
    <recommendedName>
        <fullName evidence="4">tRNA pseudouridine synthase A</fullName>
        <ecNumber evidence="4">5.4.99.12</ecNumber>
    </recommendedName>
    <alternativeName>
        <fullName evidence="4">tRNA pseudouridine(38-40) synthase</fullName>
    </alternativeName>
    <alternativeName>
        <fullName evidence="4">tRNA pseudouridylate synthase I</fullName>
    </alternativeName>
    <alternativeName>
        <fullName evidence="4">tRNA-uridine isomerase I</fullName>
    </alternativeName>
</protein>
<name>A0AAE4MB83_9EURY</name>